<feature type="transmembrane region" description="Helical" evidence="1">
    <location>
        <begin position="256"/>
        <end position="273"/>
    </location>
</feature>
<dbReference type="AlphaFoldDB" id="A0A1S9I5X2"/>
<dbReference type="OrthoDB" id="1920015at2"/>
<feature type="transmembrane region" description="Helical" evidence="1">
    <location>
        <begin position="232"/>
        <end position="250"/>
    </location>
</feature>
<sequence>MKKIYSYVIFILLFLLIIPVSNVKANNKYIIAEGVIKFNKNVYVQPEEVENSDVISIGGDIYVSGTVNGNVISIGGNIYLNGKVSGNATAIGGRVIKSPNGIVRGTIKEKFKEVKIPFININENIGNIKYHYNKLASAILLFILCAIVCRLIPYNEMRMTAAIDNELWKSLIYGYCFIIFIFMLFIILLFSIIGIIFIPIVAIAVFVIFIMGFTSICLYIGKRFLKSKMSPTISIAVGVAFYELIKSVIFLNLGHIFNMLFIFPLSVGIPIMSKFGSFRPWRMANTTDDWNDFWKH</sequence>
<keyword evidence="1" id="KW-1133">Transmembrane helix</keyword>
<proteinExistence type="predicted"/>
<protein>
    <recommendedName>
        <fullName evidence="6">Polymer-forming cytoskeletal protein</fullName>
    </recommendedName>
</protein>
<reference evidence="2 4" key="1">
    <citation type="submission" date="2016-12" db="EMBL/GenBank/DDBJ databases">
        <title>Clostridium tepidum sp. nov., a close relative of Clostridium sporogenes and Clostridium botulinum Group I.</title>
        <authorList>
            <person name="Dobritsa A.P."/>
            <person name="Kutumbaka K."/>
            <person name="Werner K."/>
            <person name="Samadpour M."/>
        </authorList>
    </citation>
    <scope>NUCLEOTIDE SEQUENCE [LARGE SCALE GENOMIC DNA]</scope>
    <source>
        <strain evidence="2 4">PE</strain>
    </source>
</reference>
<dbReference type="RefSeq" id="WP_078024109.1">
    <property type="nucleotide sequence ID" value="NZ_JADPGM010000010.1"/>
</dbReference>
<evidence type="ECO:0008006" key="6">
    <source>
        <dbReference type="Google" id="ProtNLM"/>
    </source>
</evidence>
<dbReference type="Proteomes" id="UP000190206">
    <property type="component" value="Unassembled WGS sequence"/>
</dbReference>
<comment type="caution">
    <text evidence="3">The sequence shown here is derived from an EMBL/GenBank/DDBJ whole genome shotgun (WGS) entry which is preliminary data.</text>
</comment>
<evidence type="ECO:0000313" key="2">
    <source>
        <dbReference type="EMBL" id="OOO62284.1"/>
    </source>
</evidence>
<dbReference type="STRING" id="1962263.BS637_07405"/>
<accession>A0A1S9I5X2</accession>
<dbReference type="EMBL" id="MRAD01000006">
    <property type="protein sequence ID" value="OOO62284.1"/>
    <property type="molecule type" value="Genomic_DNA"/>
</dbReference>
<keyword evidence="1" id="KW-0812">Transmembrane</keyword>
<evidence type="ECO:0000313" key="3">
    <source>
        <dbReference type="EMBL" id="OOO65734.1"/>
    </source>
</evidence>
<evidence type="ECO:0000313" key="4">
    <source>
        <dbReference type="Proteomes" id="UP000190206"/>
    </source>
</evidence>
<feature type="transmembrane region" description="Helical" evidence="1">
    <location>
        <begin position="135"/>
        <end position="152"/>
    </location>
</feature>
<dbReference type="Proteomes" id="UP000190256">
    <property type="component" value="Unassembled WGS sequence"/>
</dbReference>
<feature type="transmembrane region" description="Helical" evidence="1">
    <location>
        <begin position="172"/>
        <end position="190"/>
    </location>
</feature>
<keyword evidence="1" id="KW-0472">Membrane</keyword>
<dbReference type="EMBL" id="MRAE01000017">
    <property type="protein sequence ID" value="OOO65734.1"/>
    <property type="molecule type" value="Genomic_DNA"/>
</dbReference>
<organism evidence="3 5">
    <name type="scientific">Clostridium tepidum</name>
    <dbReference type="NCBI Taxonomy" id="1962263"/>
    <lineage>
        <taxon>Bacteria</taxon>
        <taxon>Bacillati</taxon>
        <taxon>Bacillota</taxon>
        <taxon>Clostridia</taxon>
        <taxon>Eubacteriales</taxon>
        <taxon>Clostridiaceae</taxon>
        <taxon>Clostridium</taxon>
    </lineage>
</organism>
<reference evidence="3 5" key="2">
    <citation type="submission" date="2016-12" db="EMBL/GenBank/DDBJ databases">
        <title>Clostridium tepidum sp. nov., a close relative of Clostridium sporogenes and Clostridium botulinum Group I.</title>
        <authorList>
            <person name="Dobritsa A.P."/>
            <person name="Kutumbaka K.K."/>
            <person name="Werner K."/>
            <person name="Wiedmann M."/>
            <person name="Asmus A."/>
            <person name="Samadpour M."/>
        </authorList>
    </citation>
    <scope>NUCLEOTIDE SEQUENCE [LARGE SCALE GENOMIC DNA]</scope>
    <source>
        <strain evidence="3 5">IEH 97212</strain>
    </source>
</reference>
<evidence type="ECO:0000256" key="1">
    <source>
        <dbReference type="SAM" id="Phobius"/>
    </source>
</evidence>
<name>A0A1S9I5X2_9CLOT</name>
<feature type="transmembrane region" description="Helical" evidence="1">
    <location>
        <begin position="196"/>
        <end position="220"/>
    </location>
</feature>
<evidence type="ECO:0000313" key="5">
    <source>
        <dbReference type="Proteomes" id="UP000190256"/>
    </source>
</evidence>
<gene>
    <name evidence="2" type="ORF">BS637_07405</name>
    <name evidence="3" type="ORF">BS638_08120</name>
</gene>
<keyword evidence="4" id="KW-1185">Reference proteome</keyword>